<evidence type="ECO:0000256" key="6">
    <source>
        <dbReference type="ARBA" id="ARBA00049258"/>
    </source>
</evidence>
<proteinExistence type="inferred from homology"/>
<dbReference type="Pfam" id="PF00056">
    <property type="entry name" value="Ldh_1_N"/>
    <property type="match status" value="1"/>
</dbReference>
<feature type="binding site" evidence="7">
    <location>
        <begin position="83"/>
        <end position="84"/>
    </location>
    <ligand>
        <name>NAD(+)</name>
        <dbReference type="ChEBI" id="CHEBI:57540"/>
    </ligand>
</feature>
<dbReference type="EC" id="1.1.1.27" evidence="3 7"/>
<feature type="binding site" evidence="7">
    <location>
        <begin position="152"/>
        <end position="155"/>
    </location>
    <ligand>
        <name>substrate</name>
    </ligand>
</feature>
<evidence type="ECO:0000256" key="9">
    <source>
        <dbReference type="PIRSR" id="PIRSR000102-3"/>
    </source>
</evidence>
<dbReference type="PIRSF" id="PIRSF000102">
    <property type="entry name" value="Lac_mal_DH"/>
    <property type="match status" value="1"/>
</dbReference>
<evidence type="ECO:0000256" key="7">
    <source>
        <dbReference type="HAMAP-Rule" id="MF_00488"/>
    </source>
</evidence>
<feature type="binding site" evidence="7">
    <location>
        <position position="236"/>
    </location>
    <ligand>
        <name>substrate</name>
    </ligand>
</feature>
<dbReference type="GO" id="GO:0005737">
    <property type="term" value="C:cytoplasm"/>
    <property type="evidence" value="ECO:0007669"/>
    <property type="project" value="UniProtKB-SubCell"/>
</dbReference>
<comment type="activity regulation">
    <text evidence="7">Allosterically activated by fructose 1,6-bisphosphate (FBP).</text>
</comment>
<feature type="domain" description="Lactate/malate dehydrogenase N-terminal" evidence="10">
    <location>
        <begin position="8"/>
        <end position="146"/>
    </location>
</feature>
<dbReference type="SUPFAM" id="SSF56327">
    <property type="entry name" value="LDH C-terminal domain-like"/>
    <property type="match status" value="1"/>
</dbReference>
<feature type="modified residue" description="Phosphotyrosine" evidence="7">
    <location>
        <position position="227"/>
    </location>
</feature>
<dbReference type="AlphaFoldDB" id="A0AAP6XL19"/>
<dbReference type="GO" id="GO:0004459">
    <property type="term" value="F:L-lactate dehydrogenase (NAD+) activity"/>
    <property type="evidence" value="ECO:0007669"/>
    <property type="project" value="UniProtKB-UniRule"/>
</dbReference>
<comment type="similarity">
    <text evidence="2 7">Belongs to the LDH/MDH superfamily. LDH family.</text>
</comment>
<evidence type="ECO:0000256" key="8">
    <source>
        <dbReference type="PIRSR" id="PIRSR000102-1"/>
    </source>
</evidence>
<evidence type="ECO:0000256" key="5">
    <source>
        <dbReference type="ARBA" id="ARBA00023027"/>
    </source>
</evidence>
<feature type="binding site" evidence="7">
    <location>
        <position position="69"/>
    </location>
    <ligand>
        <name>NAD(+)</name>
        <dbReference type="ChEBI" id="CHEBI:57540"/>
    </ligand>
</feature>
<feature type="domain" description="Lactate/malate dehydrogenase C-terminal" evidence="11">
    <location>
        <begin position="149"/>
        <end position="317"/>
    </location>
</feature>
<organism evidence="12 13">
    <name type="scientific">Corynebacterium coyleae</name>
    <dbReference type="NCBI Taxonomy" id="53374"/>
    <lineage>
        <taxon>Bacteria</taxon>
        <taxon>Bacillati</taxon>
        <taxon>Actinomycetota</taxon>
        <taxon>Actinomycetes</taxon>
        <taxon>Mycobacteriales</taxon>
        <taxon>Corynebacteriaceae</taxon>
        <taxon>Corynebacterium</taxon>
    </lineage>
</organism>
<dbReference type="PANTHER" id="PTHR43128">
    <property type="entry name" value="L-2-HYDROXYCARBOXYLATE DEHYDROGENASE (NAD(P)(+))"/>
    <property type="match status" value="1"/>
</dbReference>
<reference evidence="12 13" key="1">
    <citation type="submission" date="2020-03" db="EMBL/GenBank/DDBJ databases">
        <title>Draft genome sequences of bacterial isolates from the female urobiome.</title>
        <authorList>
            <person name="Miller-Ensminger T."/>
            <person name="Wolfe A.J."/>
            <person name="Putonti C."/>
        </authorList>
    </citation>
    <scope>NUCLEOTIDE SEQUENCE [LARGE SCALE GENOMIC DNA]</scope>
    <source>
        <strain evidence="12 13">UMB8490</strain>
    </source>
</reference>
<dbReference type="PRINTS" id="PR00086">
    <property type="entry name" value="LLDHDRGNASE"/>
</dbReference>
<feature type="binding site" evidence="7 9">
    <location>
        <position position="38"/>
    </location>
    <ligand>
        <name>NAD(+)</name>
        <dbReference type="ChEBI" id="CHEBI:57540"/>
    </ligand>
</feature>
<evidence type="ECO:0000256" key="4">
    <source>
        <dbReference type="ARBA" id="ARBA00023002"/>
    </source>
</evidence>
<dbReference type="HAMAP" id="MF_00488">
    <property type="entry name" value="Lactate_dehydrog"/>
    <property type="match status" value="1"/>
</dbReference>
<feature type="binding site" evidence="7">
    <location>
        <position position="105"/>
    </location>
    <ligand>
        <name>NAD(+)</name>
        <dbReference type="ChEBI" id="CHEBI:57540"/>
    </ligand>
</feature>
<dbReference type="FunFam" id="3.40.50.720:FF:000018">
    <property type="entry name" value="Malate dehydrogenase"/>
    <property type="match status" value="1"/>
</dbReference>
<feature type="binding site" evidence="7">
    <location>
        <position position="157"/>
    </location>
    <ligand>
        <name>beta-D-fructose 1,6-bisphosphate</name>
        <dbReference type="ChEBI" id="CHEBI:32966"/>
        <note>allosteric activator</note>
    </ligand>
</feature>
<dbReference type="Pfam" id="PF02866">
    <property type="entry name" value="Ldh_1_C"/>
    <property type="match status" value="1"/>
</dbReference>
<dbReference type="Gene3D" id="3.90.110.10">
    <property type="entry name" value="Lactate dehydrogenase/glycoside hydrolase, family 4, C-terminal"/>
    <property type="match status" value="1"/>
</dbReference>
<keyword evidence="4 7" id="KW-0560">Oxidoreductase</keyword>
<feature type="binding site" evidence="9">
    <location>
        <position position="99"/>
    </location>
    <ligand>
        <name>NAD(+)</name>
        <dbReference type="ChEBI" id="CHEBI:57540"/>
    </ligand>
</feature>
<dbReference type="NCBIfam" id="NF000824">
    <property type="entry name" value="PRK00066.1"/>
    <property type="match status" value="1"/>
</dbReference>
<sequence>MFVTQGSKVVLIGAGAVGTAYAYAILNQGLADHLAIIDLNEDLAWAEVEDLNHAIPFSGHHMDVTVGTYEDCKDAALVVNCAGVAQRDGETRLDLVARNVKIFESINKQVMAAGFNGIYVVATNPVDVLTYVSWKQTGLPSNQVIGAGTVLDTARWRHNLGQYFDIAPSAVHTHIIGEHGDTELPVLSSGSIGGVPLPALLESEAARNPDIYTQIDEMFVRTRDAAYDIIKRKGNTAFGIGNALARITRAILRNEDVVLPVSALLEGEYGLNDIYIGTPTVLNRGGVRNVVELRLNDDETAKFHHSAQTLRDVIDKAEV</sequence>
<dbReference type="CDD" id="cd05291">
    <property type="entry name" value="HicDH_like"/>
    <property type="match status" value="1"/>
</dbReference>
<evidence type="ECO:0000256" key="1">
    <source>
        <dbReference type="ARBA" id="ARBA00004843"/>
    </source>
</evidence>
<evidence type="ECO:0000313" key="13">
    <source>
        <dbReference type="Proteomes" id="UP000591626"/>
    </source>
</evidence>
<evidence type="ECO:0000259" key="11">
    <source>
        <dbReference type="Pfam" id="PF02866"/>
    </source>
</evidence>
<dbReference type="InterPro" id="IPR036291">
    <property type="entry name" value="NAD(P)-bd_dom_sf"/>
</dbReference>
<dbReference type="InterPro" id="IPR015955">
    <property type="entry name" value="Lactate_DH/Glyco_Ohase_4_C"/>
</dbReference>
<feature type="binding site" evidence="7">
    <location>
        <position position="92"/>
    </location>
    <ligand>
        <name>substrate</name>
    </ligand>
</feature>
<feature type="binding site" evidence="7">
    <location>
        <position position="17"/>
    </location>
    <ligand>
        <name>NAD(+)</name>
        <dbReference type="ChEBI" id="CHEBI:57540"/>
    </ligand>
</feature>
<feature type="binding site" evidence="7">
    <location>
        <begin position="124"/>
        <end position="127"/>
    </location>
    <ligand>
        <name>substrate</name>
    </ligand>
</feature>
<feature type="active site" description="Proton acceptor" evidence="7 8">
    <location>
        <position position="179"/>
    </location>
</feature>
<dbReference type="InterPro" id="IPR011304">
    <property type="entry name" value="L-lactate_DH"/>
</dbReference>
<dbReference type="InterPro" id="IPR022383">
    <property type="entry name" value="Lactate/malate_DH_C"/>
</dbReference>
<dbReference type="PROSITE" id="PS00064">
    <property type="entry name" value="L_LDH"/>
    <property type="match status" value="1"/>
</dbReference>
<comment type="subunit">
    <text evidence="7">Homotetramer.</text>
</comment>
<dbReference type="GO" id="GO:0006096">
    <property type="term" value="P:glycolytic process"/>
    <property type="evidence" value="ECO:0007669"/>
    <property type="project" value="UniProtKB-UniRule"/>
</dbReference>
<evidence type="ECO:0000256" key="2">
    <source>
        <dbReference type="ARBA" id="ARBA00006054"/>
    </source>
</evidence>
<dbReference type="Proteomes" id="UP000591626">
    <property type="component" value="Unassembled WGS sequence"/>
</dbReference>
<dbReference type="InterPro" id="IPR001557">
    <property type="entry name" value="L-lactate/malate_DH"/>
</dbReference>
<dbReference type="SUPFAM" id="SSF51735">
    <property type="entry name" value="NAD(P)-binding Rossmann-fold domains"/>
    <property type="match status" value="1"/>
</dbReference>
<feature type="binding site" evidence="9">
    <location>
        <begin position="13"/>
        <end position="18"/>
    </location>
    <ligand>
        <name>NAD(+)</name>
        <dbReference type="ChEBI" id="CHEBI:57540"/>
    </ligand>
</feature>
<feature type="binding site" evidence="7">
    <location>
        <position position="172"/>
    </location>
    <ligand>
        <name>beta-D-fructose 1,6-bisphosphate</name>
        <dbReference type="ChEBI" id="CHEBI:32966"/>
        <note>allosteric activator</note>
    </ligand>
</feature>
<comment type="pathway">
    <text evidence="1 7">Fermentation; pyruvate fermentation to lactate; (S)-lactate from pyruvate: step 1/1.</text>
</comment>
<comment type="caution">
    <text evidence="7">Lacks conserved residue(s) required for the propagation of feature annotation.</text>
</comment>
<feature type="binding site" evidence="7">
    <location>
        <begin position="122"/>
        <end position="124"/>
    </location>
    <ligand>
        <name>NAD(+)</name>
        <dbReference type="ChEBI" id="CHEBI:57540"/>
    </ligand>
</feature>
<comment type="caution">
    <text evidence="12">The sequence shown here is derived from an EMBL/GenBank/DDBJ whole genome shotgun (WGS) entry which is preliminary data.</text>
</comment>
<evidence type="ECO:0000313" key="12">
    <source>
        <dbReference type="EMBL" id="NJJ04311.1"/>
    </source>
</evidence>
<dbReference type="RefSeq" id="WP_167616841.1">
    <property type="nucleotide sequence ID" value="NZ_JAAUVV010000015.1"/>
</dbReference>
<dbReference type="InterPro" id="IPR018177">
    <property type="entry name" value="L-lactate_DH_AS"/>
</dbReference>
<evidence type="ECO:0000259" key="10">
    <source>
        <dbReference type="Pfam" id="PF00056"/>
    </source>
</evidence>
<feature type="binding site" evidence="7">
    <location>
        <position position="86"/>
    </location>
    <ligand>
        <name>substrate</name>
    </ligand>
</feature>
<keyword evidence="7" id="KW-0597">Phosphoprotein</keyword>
<comment type="catalytic activity">
    <reaction evidence="6 7">
        <text>(S)-lactate + NAD(+) = pyruvate + NADH + H(+)</text>
        <dbReference type="Rhea" id="RHEA:23444"/>
        <dbReference type="ChEBI" id="CHEBI:15361"/>
        <dbReference type="ChEBI" id="CHEBI:15378"/>
        <dbReference type="ChEBI" id="CHEBI:16651"/>
        <dbReference type="ChEBI" id="CHEBI:57540"/>
        <dbReference type="ChEBI" id="CHEBI:57945"/>
        <dbReference type="EC" id="1.1.1.27"/>
    </reaction>
</comment>
<evidence type="ECO:0000256" key="3">
    <source>
        <dbReference type="ARBA" id="ARBA00012967"/>
    </source>
</evidence>
<comment type="subcellular location">
    <subcellularLocation>
        <location evidence="7">Cytoplasm</location>
    </subcellularLocation>
</comment>
<name>A0AAP6XL19_9CORY</name>
<comment type="function">
    <text evidence="7">Catalyzes the conversion of lactate to pyruvate.</text>
</comment>
<keyword evidence="7" id="KW-0963">Cytoplasm</keyword>
<dbReference type="InterPro" id="IPR001236">
    <property type="entry name" value="Lactate/malate_DH_N"/>
</dbReference>
<dbReference type="NCBIfam" id="TIGR01771">
    <property type="entry name" value="L-LDH-NAD"/>
    <property type="match status" value="1"/>
</dbReference>
<accession>A0AAP6XL19</accession>
<protein>
    <recommendedName>
        <fullName evidence="3 7">L-lactate dehydrogenase</fullName>
        <shortName evidence="7">L-LDH</shortName>
        <ecNumber evidence="3 7">1.1.1.27</ecNumber>
    </recommendedName>
</protein>
<gene>
    <name evidence="7" type="primary">ldh</name>
    <name evidence="12" type="ORF">HC138_08125</name>
</gene>
<dbReference type="Gene3D" id="3.40.50.720">
    <property type="entry name" value="NAD(P)-binding Rossmann-like Domain"/>
    <property type="match status" value="1"/>
</dbReference>
<dbReference type="EMBL" id="JAAUVV010000015">
    <property type="protein sequence ID" value="NJJ04311.1"/>
    <property type="molecule type" value="Genomic_DNA"/>
</dbReference>
<keyword evidence="7" id="KW-0021">Allosteric enzyme</keyword>
<keyword evidence="5 7" id="KW-0520">NAD</keyword>
<dbReference type="GO" id="GO:0006089">
    <property type="term" value="P:lactate metabolic process"/>
    <property type="evidence" value="ECO:0007669"/>
    <property type="project" value="TreeGrafter"/>
</dbReference>
<dbReference type="PANTHER" id="PTHR43128:SF16">
    <property type="entry name" value="L-LACTATE DEHYDROGENASE"/>
    <property type="match status" value="1"/>
</dbReference>